<dbReference type="AlphaFoldDB" id="A0A6J7DV01"/>
<gene>
    <name evidence="1" type="ORF">UFOPK3423_00831</name>
</gene>
<organism evidence="1">
    <name type="scientific">freshwater metagenome</name>
    <dbReference type="NCBI Taxonomy" id="449393"/>
    <lineage>
        <taxon>unclassified sequences</taxon>
        <taxon>metagenomes</taxon>
        <taxon>ecological metagenomes</taxon>
    </lineage>
</organism>
<proteinExistence type="predicted"/>
<dbReference type="EMBL" id="CAFBLQ010000076">
    <property type="protein sequence ID" value="CAB4872705.1"/>
    <property type="molecule type" value="Genomic_DNA"/>
</dbReference>
<accession>A0A6J7DV01</accession>
<evidence type="ECO:0000313" key="1">
    <source>
        <dbReference type="EMBL" id="CAB4872705.1"/>
    </source>
</evidence>
<protein>
    <submittedName>
        <fullName evidence="1">Unannotated protein</fullName>
    </submittedName>
</protein>
<reference evidence="1" key="1">
    <citation type="submission" date="2020-05" db="EMBL/GenBank/DDBJ databases">
        <authorList>
            <person name="Chiriac C."/>
            <person name="Salcher M."/>
            <person name="Ghai R."/>
            <person name="Kavagutti S V."/>
        </authorList>
    </citation>
    <scope>NUCLEOTIDE SEQUENCE</scope>
</reference>
<dbReference type="AntiFam" id="ANF00214">
    <property type="entry name" value="Shadow ORF (opposite aco-1)"/>
</dbReference>
<sequence length="567" mass="61387">MLADRRGDLRRERAGVADACGAAVADEVEADRVEVVLEAGPLEVLGDDLRARGERRLDPRPARETQLARLAGEQAGGDHHGRVRGVRAARDRGDHDVAVSQLGGGAVGHRHGDGAVPARGGREPGAVRLLQVAGGLRARRRAAGRVTRREGLGGLLVLHVHVLDVALELVAEALLGDAQRHAILRPARARDRRLDGAEVEGDGVGEGRLLAVLVVPEALLLRVRLDERDCLGRAAGELEVADRLRIDREDRARRAELGAHVAERRAIGERQAGDAGAVELDELADDALGAQHLRDREHEIRGGRALGQATLEPEADDLRDEHRHRLAEHRRLGLDAAHAPAQEAQAVDHRRVRIGADERVGIGLRRALAVLDEDDAREVLEVDLVDDAGVRRNDLEGLEGLLAPLEELVALAVALELALGVDREGVGGAEGVDLHRVVDHELRRDERLDLGRVAAELGHRVAHRSEVHDGRHAGEVLEHHARRGEGDLRAGLRLRVPRGERLDVVRRHGAVALRAQEVLQQDLQRIRQPGNVEALLERVEAEDLIRPVADLKVGPGTEAVGGHGWAT</sequence>
<name>A0A6J7DV01_9ZZZZ</name>